<accession>A0ABQ2R3B6</accession>
<dbReference type="PROSITE" id="PS50885">
    <property type="entry name" value="HAMP"/>
    <property type="match status" value="1"/>
</dbReference>
<evidence type="ECO:0000256" key="2">
    <source>
        <dbReference type="ARBA" id="ARBA00004236"/>
    </source>
</evidence>
<dbReference type="Pfam" id="PF02518">
    <property type="entry name" value="HATPase_c"/>
    <property type="match status" value="1"/>
</dbReference>
<evidence type="ECO:0000256" key="1">
    <source>
        <dbReference type="ARBA" id="ARBA00000085"/>
    </source>
</evidence>
<dbReference type="PRINTS" id="PR00344">
    <property type="entry name" value="BCTRLSENSOR"/>
</dbReference>
<dbReference type="SMART" id="SM00387">
    <property type="entry name" value="HATPase_c"/>
    <property type="match status" value="1"/>
</dbReference>
<dbReference type="InterPro" id="IPR003594">
    <property type="entry name" value="HATPase_dom"/>
</dbReference>
<dbReference type="Pfam" id="PF00512">
    <property type="entry name" value="HisKA"/>
    <property type="match status" value="1"/>
</dbReference>
<dbReference type="EC" id="2.7.13.3" evidence="3"/>
<evidence type="ECO:0000256" key="9">
    <source>
        <dbReference type="ARBA" id="ARBA00023012"/>
    </source>
</evidence>
<evidence type="ECO:0000256" key="4">
    <source>
        <dbReference type="ARBA" id="ARBA00022553"/>
    </source>
</evidence>
<gene>
    <name evidence="15" type="ORF">GCM10010140_41390</name>
</gene>
<sequence length="532" mass="55185">MRFRPPRVTAAGLPVPRTIRARLVAGVLVLLTLVCAGVGAVTSLAMERFMVDRLDQQLSVTVGKFAATLEHRRERGGYGGYGDSRGQSPGTLGVRLVGGRVTDAAVVVPGEADPEPGRGLSAHDAAVLASVPTDGHGHSVELSALDDYRVMAVDGGDGDVLVNGLPLEGVNATVHRLQFIEVVVFAAAMVFAGVAGTVWVRLSLRPLERVAATARRVSTLPLASGEVALPDRVPDEDPRTEVGQVGAAFNRMLGHVGEALARRHASEQRMRTFAADASHELRTPLATVRAHAELARRDPGEVSPEVRRSLERIDAESSRMGKLVDDLLLLARLDAGRPLARDPVDLTRVVIDATGDARVSAPGHRWRLELPEEPVTITGDADRIHQVVANLLGNARSHTPPGTTVTVSVRAASPAPGGPGGAGDPEVPDGPGASGVSGVSGGPGSSGGLGGPGPVELAVADDGPGIPEEIRDDLFERFVRADKARSRASGGTGLGLAIVRAVVTAHGGTVGVDSRPGRTVFRVLLPAGTDRG</sequence>
<dbReference type="PANTHER" id="PTHR45436">
    <property type="entry name" value="SENSOR HISTIDINE KINASE YKOH"/>
    <property type="match status" value="1"/>
</dbReference>
<dbReference type="GO" id="GO:0016301">
    <property type="term" value="F:kinase activity"/>
    <property type="evidence" value="ECO:0007669"/>
    <property type="project" value="UniProtKB-KW"/>
</dbReference>
<dbReference type="SUPFAM" id="SSF55874">
    <property type="entry name" value="ATPase domain of HSP90 chaperone/DNA topoisomerase II/histidine kinase"/>
    <property type="match status" value="1"/>
</dbReference>
<evidence type="ECO:0000259" key="14">
    <source>
        <dbReference type="PROSITE" id="PS50885"/>
    </source>
</evidence>
<feature type="compositionally biased region" description="Gly residues" evidence="11">
    <location>
        <begin position="432"/>
        <end position="453"/>
    </location>
</feature>
<comment type="subcellular location">
    <subcellularLocation>
        <location evidence="2">Cell membrane</location>
    </subcellularLocation>
</comment>
<evidence type="ECO:0000256" key="11">
    <source>
        <dbReference type="SAM" id="MobiDB-lite"/>
    </source>
</evidence>
<evidence type="ECO:0000256" key="12">
    <source>
        <dbReference type="SAM" id="Phobius"/>
    </source>
</evidence>
<keyword evidence="7 15" id="KW-0418">Kinase</keyword>
<dbReference type="CDD" id="cd00082">
    <property type="entry name" value="HisKA"/>
    <property type="match status" value="1"/>
</dbReference>
<comment type="catalytic activity">
    <reaction evidence="1">
        <text>ATP + protein L-histidine = ADP + protein N-phospho-L-histidine.</text>
        <dbReference type="EC" id="2.7.13.3"/>
    </reaction>
</comment>
<dbReference type="PROSITE" id="PS50109">
    <property type="entry name" value="HIS_KIN"/>
    <property type="match status" value="1"/>
</dbReference>
<evidence type="ECO:0000256" key="8">
    <source>
        <dbReference type="ARBA" id="ARBA00022989"/>
    </source>
</evidence>
<dbReference type="InterPro" id="IPR050428">
    <property type="entry name" value="TCS_sensor_his_kinase"/>
</dbReference>
<dbReference type="InterPro" id="IPR005467">
    <property type="entry name" value="His_kinase_dom"/>
</dbReference>
<evidence type="ECO:0000313" key="16">
    <source>
        <dbReference type="Proteomes" id="UP000611554"/>
    </source>
</evidence>
<keyword evidence="6 12" id="KW-0812">Transmembrane</keyword>
<keyword evidence="8 12" id="KW-1133">Transmembrane helix</keyword>
<feature type="region of interest" description="Disordered" evidence="11">
    <location>
        <begin position="394"/>
        <end position="468"/>
    </location>
</feature>
<dbReference type="CDD" id="cd00075">
    <property type="entry name" value="HATPase"/>
    <property type="match status" value="1"/>
</dbReference>
<dbReference type="EMBL" id="BMQJ01000010">
    <property type="protein sequence ID" value="GGQ06909.1"/>
    <property type="molecule type" value="Genomic_DNA"/>
</dbReference>
<feature type="domain" description="HAMP" evidence="14">
    <location>
        <begin position="201"/>
        <end position="261"/>
    </location>
</feature>
<dbReference type="SMART" id="SM00388">
    <property type="entry name" value="HisKA"/>
    <property type="match status" value="1"/>
</dbReference>
<dbReference type="Proteomes" id="UP000611554">
    <property type="component" value="Unassembled WGS sequence"/>
</dbReference>
<feature type="compositionally biased region" description="Polar residues" evidence="11">
    <location>
        <begin position="396"/>
        <end position="407"/>
    </location>
</feature>
<keyword evidence="10 12" id="KW-0472">Membrane</keyword>
<feature type="domain" description="Histidine kinase" evidence="13">
    <location>
        <begin position="276"/>
        <end position="529"/>
    </location>
</feature>
<dbReference type="Gene3D" id="6.10.340.10">
    <property type="match status" value="1"/>
</dbReference>
<evidence type="ECO:0000256" key="10">
    <source>
        <dbReference type="ARBA" id="ARBA00023136"/>
    </source>
</evidence>
<dbReference type="Pfam" id="PF00672">
    <property type="entry name" value="HAMP"/>
    <property type="match status" value="1"/>
</dbReference>
<dbReference type="InterPro" id="IPR036890">
    <property type="entry name" value="HATPase_C_sf"/>
</dbReference>
<dbReference type="CDD" id="cd06225">
    <property type="entry name" value="HAMP"/>
    <property type="match status" value="1"/>
</dbReference>
<keyword evidence="4" id="KW-0597">Phosphoprotein</keyword>
<dbReference type="InterPro" id="IPR036097">
    <property type="entry name" value="HisK_dim/P_sf"/>
</dbReference>
<dbReference type="InterPro" id="IPR003660">
    <property type="entry name" value="HAMP_dom"/>
</dbReference>
<dbReference type="SMART" id="SM00304">
    <property type="entry name" value="HAMP"/>
    <property type="match status" value="1"/>
</dbReference>
<proteinExistence type="predicted"/>
<dbReference type="Gene3D" id="1.10.287.130">
    <property type="match status" value="1"/>
</dbReference>
<evidence type="ECO:0000256" key="3">
    <source>
        <dbReference type="ARBA" id="ARBA00012438"/>
    </source>
</evidence>
<evidence type="ECO:0000313" key="15">
    <source>
        <dbReference type="EMBL" id="GGQ06909.1"/>
    </source>
</evidence>
<dbReference type="Gene3D" id="3.30.565.10">
    <property type="entry name" value="Histidine kinase-like ATPase, C-terminal domain"/>
    <property type="match status" value="1"/>
</dbReference>
<dbReference type="InterPro" id="IPR004358">
    <property type="entry name" value="Sig_transdc_His_kin-like_C"/>
</dbReference>
<evidence type="ECO:0000256" key="6">
    <source>
        <dbReference type="ARBA" id="ARBA00022692"/>
    </source>
</evidence>
<keyword evidence="5" id="KW-0808">Transferase</keyword>
<evidence type="ECO:0000259" key="13">
    <source>
        <dbReference type="PROSITE" id="PS50109"/>
    </source>
</evidence>
<dbReference type="SUPFAM" id="SSF47384">
    <property type="entry name" value="Homodimeric domain of signal transducing histidine kinase"/>
    <property type="match status" value="1"/>
</dbReference>
<organism evidence="15 16">
    <name type="scientific">Streptosporangium pseudovulgare</name>
    <dbReference type="NCBI Taxonomy" id="35765"/>
    <lineage>
        <taxon>Bacteria</taxon>
        <taxon>Bacillati</taxon>
        <taxon>Actinomycetota</taxon>
        <taxon>Actinomycetes</taxon>
        <taxon>Streptosporangiales</taxon>
        <taxon>Streptosporangiaceae</taxon>
        <taxon>Streptosporangium</taxon>
    </lineage>
</organism>
<comment type="caution">
    <text evidence="15">The sequence shown here is derived from an EMBL/GenBank/DDBJ whole genome shotgun (WGS) entry which is preliminary data.</text>
</comment>
<feature type="transmembrane region" description="Helical" evidence="12">
    <location>
        <begin position="21"/>
        <end position="46"/>
    </location>
</feature>
<name>A0ABQ2R3B6_9ACTN</name>
<dbReference type="InterPro" id="IPR003661">
    <property type="entry name" value="HisK_dim/P_dom"/>
</dbReference>
<protein>
    <recommendedName>
        <fullName evidence="3">histidine kinase</fullName>
        <ecNumber evidence="3">2.7.13.3</ecNumber>
    </recommendedName>
</protein>
<reference evidence="16" key="1">
    <citation type="journal article" date="2019" name="Int. J. Syst. Evol. Microbiol.">
        <title>The Global Catalogue of Microorganisms (GCM) 10K type strain sequencing project: providing services to taxonomists for standard genome sequencing and annotation.</title>
        <authorList>
            <consortium name="The Broad Institute Genomics Platform"/>
            <consortium name="The Broad Institute Genome Sequencing Center for Infectious Disease"/>
            <person name="Wu L."/>
            <person name="Ma J."/>
        </authorList>
    </citation>
    <scope>NUCLEOTIDE SEQUENCE [LARGE SCALE GENOMIC DNA]</scope>
    <source>
        <strain evidence="16">JCM 3115</strain>
    </source>
</reference>
<keyword evidence="9" id="KW-0902">Two-component regulatory system</keyword>
<keyword evidence="16" id="KW-1185">Reference proteome</keyword>
<dbReference type="PANTHER" id="PTHR45436:SF5">
    <property type="entry name" value="SENSOR HISTIDINE KINASE TRCS"/>
    <property type="match status" value="1"/>
</dbReference>
<evidence type="ECO:0000256" key="7">
    <source>
        <dbReference type="ARBA" id="ARBA00022777"/>
    </source>
</evidence>
<evidence type="ECO:0000256" key="5">
    <source>
        <dbReference type="ARBA" id="ARBA00022679"/>
    </source>
</evidence>